<evidence type="ECO:0000313" key="3">
    <source>
        <dbReference type="Proteomes" id="UP000324222"/>
    </source>
</evidence>
<dbReference type="Proteomes" id="UP000324222">
    <property type="component" value="Unassembled WGS sequence"/>
</dbReference>
<feature type="region of interest" description="Disordered" evidence="1">
    <location>
        <begin position="128"/>
        <end position="152"/>
    </location>
</feature>
<name>A0A5B7CQU6_PORTR</name>
<comment type="caution">
    <text evidence="2">The sequence shown here is derived from an EMBL/GenBank/DDBJ whole genome shotgun (WGS) entry which is preliminary data.</text>
</comment>
<accession>A0A5B7CQU6</accession>
<dbReference type="EMBL" id="VSRR010000127">
    <property type="protein sequence ID" value="MPC10706.1"/>
    <property type="molecule type" value="Genomic_DNA"/>
</dbReference>
<keyword evidence="3" id="KW-1185">Reference proteome</keyword>
<dbReference type="AlphaFoldDB" id="A0A5B7CQU6"/>
<sequence>MQKTSGHLGTDAAVRSIGLDVTAANDTPTARRRVAASYPREKESYHMAGSNTDNSASPFPVPYRRGRGVVRGPGYLLLLLQDGWRPGGAFILGKLQVAAEKISSDIKCREVSKSERFVSEKLDIKVEEGWRRSSPQGSRRHNHRPAPSSTTATFPCHIAATWQEKSIGAIHNAPPGTMGYGHY</sequence>
<gene>
    <name evidence="2" type="ORF">E2C01_003347</name>
</gene>
<protein>
    <submittedName>
        <fullName evidence="2">Uncharacterized protein</fullName>
    </submittedName>
</protein>
<feature type="region of interest" description="Disordered" evidence="1">
    <location>
        <begin position="28"/>
        <end position="59"/>
    </location>
</feature>
<organism evidence="2 3">
    <name type="scientific">Portunus trituberculatus</name>
    <name type="common">Swimming crab</name>
    <name type="synonym">Neptunus trituberculatus</name>
    <dbReference type="NCBI Taxonomy" id="210409"/>
    <lineage>
        <taxon>Eukaryota</taxon>
        <taxon>Metazoa</taxon>
        <taxon>Ecdysozoa</taxon>
        <taxon>Arthropoda</taxon>
        <taxon>Crustacea</taxon>
        <taxon>Multicrustacea</taxon>
        <taxon>Malacostraca</taxon>
        <taxon>Eumalacostraca</taxon>
        <taxon>Eucarida</taxon>
        <taxon>Decapoda</taxon>
        <taxon>Pleocyemata</taxon>
        <taxon>Brachyura</taxon>
        <taxon>Eubrachyura</taxon>
        <taxon>Portunoidea</taxon>
        <taxon>Portunidae</taxon>
        <taxon>Portuninae</taxon>
        <taxon>Portunus</taxon>
    </lineage>
</organism>
<evidence type="ECO:0000256" key="1">
    <source>
        <dbReference type="SAM" id="MobiDB-lite"/>
    </source>
</evidence>
<evidence type="ECO:0000313" key="2">
    <source>
        <dbReference type="EMBL" id="MPC10706.1"/>
    </source>
</evidence>
<reference evidence="2 3" key="1">
    <citation type="submission" date="2019-05" db="EMBL/GenBank/DDBJ databases">
        <title>Another draft genome of Portunus trituberculatus and its Hox gene families provides insights of decapod evolution.</title>
        <authorList>
            <person name="Jeong J.-H."/>
            <person name="Song I."/>
            <person name="Kim S."/>
            <person name="Choi T."/>
            <person name="Kim D."/>
            <person name="Ryu S."/>
            <person name="Kim W."/>
        </authorList>
    </citation>
    <scope>NUCLEOTIDE SEQUENCE [LARGE SCALE GENOMIC DNA]</scope>
    <source>
        <tissue evidence="2">Muscle</tissue>
    </source>
</reference>
<proteinExistence type="predicted"/>